<organism evidence="3 4">
    <name type="scientific">Marssonina brunnea f. sp. multigermtubi (strain MB_m1)</name>
    <name type="common">Marssonina leaf spot fungus</name>
    <dbReference type="NCBI Taxonomy" id="1072389"/>
    <lineage>
        <taxon>Eukaryota</taxon>
        <taxon>Fungi</taxon>
        <taxon>Dikarya</taxon>
        <taxon>Ascomycota</taxon>
        <taxon>Pezizomycotina</taxon>
        <taxon>Leotiomycetes</taxon>
        <taxon>Helotiales</taxon>
        <taxon>Drepanopezizaceae</taxon>
        <taxon>Drepanopeziza</taxon>
    </lineage>
</organism>
<gene>
    <name evidence="3" type="ORF">MBM_01322</name>
</gene>
<feature type="signal peptide" evidence="2">
    <location>
        <begin position="1"/>
        <end position="17"/>
    </location>
</feature>
<feature type="transmembrane region" description="Helical" evidence="1">
    <location>
        <begin position="289"/>
        <end position="310"/>
    </location>
</feature>
<dbReference type="HOGENOM" id="CLU_037449_1_0_1"/>
<keyword evidence="4" id="KW-1185">Reference proteome</keyword>
<keyword evidence="1" id="KW-0812">Transmembrane</keyword>
<keyword evidence="1" id="KW-0472">Membrane</keyword>
<keyword evidence="1" id="KW-1133">Transmembrane helix</keyword>
<sequence>MLSKYIAAAAMVSTVAAQSPSFCDKYTTALFTNNTAENQKTLLTAVVNTAVIGNYSESKTGMAVPGILAPGTVNGTPVNLLPYFNGGLASSNRGGVAGVSINFLDDGGAAPLAMGKPANGTDSNQYMLLTHLYEYFGTLLGCSQQGMTGFEAYSGQGSQYNVHKFMDLSNAEVTYFISQVAAAAMSFGVSAEDLTPVGQALTTLFGYRCAAPATAVPAQGAQLQSICQAADCPVAPMGNCTGLLNATEPSVAVSSLVPSTSTSANATASMTGTTAPTGTGAIAVPTADAVIFGVSFAAVIGGIAAALLLLMRSGGWGLEDSIAGN</sequence>
<reference evidence="3 4" key="1">
    <citation type="journal article" date="2012" name="BMC Genomics">
        <title>Sequencing the genome of Marssonina brunnea reveals fungus-poplar co-evolution.</title>
        <authorList>
            <person name="Zhu S."/>
            <person name="Cao Y.-Z."/>
            <person name="Jiang C."/>
            <person name="Tan B.-Y."/>
            <person name="Wang Z."/>
            <person name="Feng S."/>
            <person name="Zhang L."/>
            <person name="Su X.-H."/>
            <person name="Brejova B."/>
            <person name="Vinar T."/>
            <person name="Xu M."/>
            <person name="Wang M.-X."/>
            <person name="Zhang S.-G."/>
            <person name="Huang M.-R."/>
            <person name="Wu R."/>
            <person name="Zhou Y."/>
        </authorList>
    </citation>
    <scope>NUCLEOTIDE SEQUENCE [LARGE SCALE GENOMIC DNA]</scope>
    <source>
        <strain evidence="3 4">MB_m1</strain>
    </source>
</reference>
<evidence type="ECO:0000313" key="3">
    <source>
        <dbReference type="EMBL" id="EKD20640.1"/>
    </source>
</evidence>
<evidence type="ECO:0000313" key="4">
    <source>
        <dbReference type="Proteomes" id="UP000006753"/>
    </source>
</evidence>
<dbReference type="eggNOG" id="ENOG502RXCG">
    <property type="taxonomic scope" value="Eukaryota"/>
</dbReference>
<dbReference type="OMA" id="NTSICDY"/>
<name>K1WSS3_MARBU</name>
<feature type="chain" id="PRO_5003854938" evidence="2">
    <location>
        <begin position="18"/>
        <end position="325"/>
    </location>
</feature>
<proteinExistence type="predicted"/>
<dbReference type="InParanoid" id="K1WSS3"/>
<dbReference type="KEGG" id="mbe:MBM_01322"/>
<dbReference type="Proteomes" id="UP000006753">
    <property type="component" value="Unassembled WGS sequence"/>
</dbReference>
<dbReference type="STRING" id="1072389.K1WSS3"/>
<accession>K1WSS3</accession>
<dbReference type="EMBL" id="JH921429">
    <property type="protein sequence ID" value="EKD20640.1"/>
    <property type="molecule type" value="Genomic_DNA"/>
</dbReference>
<evidence type="ECO:0000256" key="1">
    <source>
        <dbReference type="SAM" id="Phobius"/>
    </source>
</evidence>
<protein>
    <submittedName>
        <fullName evidence="3">Uncharacterized protein</fullName>
    </submittedName>
</protein>
<keyword evidence="2" id="KW-0732">Signal</keyword>
<dbReference type="AlphaFoldDB" id="K1WSS3"/>
<dbReference type="OrthoDB" id="2110578at2759"/>
<evidence type="ECO:0000256" key="2">
    <source>
        <dbReference type="SAM" id="SignalP"/>
    </source>
</evidence>
<dbReference type="GeneID" id="18757257"/>